<dbReference type="CDD" id="cd02440">
    <property type="entry name" value="AdoMet_MTases"/>
    <property type="match status" value="1"/>
</dbReference>
<dbReference type="GO" id="GO:0006111">
    <property type="term" value="P:regulation of gluconeogenesis"/>
    <property type="evidence" value="ECO:0007669"/>
    <property type="project" value="TreeGrafter"/>
</dbReference>
<dbReference type="GO" id="GO:0006730">
    <property type="term" value="P:one-carbon metabolic process"/>
    <property type="evidence" value="ECO:0007669"/>
    <property type="project" value="TreeGrafter"/>
</dbReference>
<dbReference type="GO" id="GO:0016594">
    <property type="term" value="F:glycine binding"/>
    <property type="evidence" value="ECO:0007669"/>
    <property type="project" value="TreeGrafter"/>
</dbReference>
<keyword evidence="6" id="KW-1185">Reference proteome</keyword>
<evidence type="ECO:0000256" key="1">
    <source>
        <dbReference type="ARBA" id="ARBA00022603"/>
    </source>
</evidence>
<dbReference type="SUPFAM" id="SSF53335">
    <property type="entry name" value="S-adenosyl-L-methionine-dependent methyltransferases"/>
    <property type="match status" value="1"/>
</dbReference>
<dbReference type="InterPro" id="IPR014369">
    <property type="entry name" value="Gly/Sar_N_MeTrfase"/>
</dbReference>
<dbReference type="AlphaFoldDB" id="A0A6I0FBL7"/>
<dbReference type="RefSeq" id="WP_151860047.1">
    <property type="nucleotide sequence ID" value="NZ_WBZC01000009.1"/>
</dbReference>
<dbReference type="GO" id="GO:0051289">
    <property type="term" value="P:protein homotetramerization"/>
    <property type="evidence" value="ECO:0007669"/>
    <property type="project" value="TreeGrafter"/>
</dbReference>
<dbReference type="Gene3D" id="2.20.25.110">
    <property type="entry name" value="S-adenosyl-L-methionine-dependent methyltransferases"/>
    <property type="match status" value="1"/>
</dbReference>
<dbReference type="InterPro" id="IPR029063">
    <property type="entry name" value="SAM-dependent_MTases_sf"/>
</dbReference>
<dbReference type="GO" id="GO:1904047">
    <property type="term" value="F:S-adenosyl-L-methionine binding"/>
    <property type="evidence" value="ECO:0007669"/>
    <property type="project" value="TreeGrafter"/>
</dbReference>
<dbReference type="GO" id="GO:0017174">
    <property type="term" value="F:glycine N-methyltransferase activity"/>
    <property type="evidence" value="ECO:0007669"/>
    <property type="project" value="InterPro"/>
</dbReference>
<feature type="domain" description="Methyltransferase" evidence="4">
    <location>
        <begin position="35"/>
        <end position="133"/>
    </location>
</feature>
<dbReference type="Proteomes" id="UP000432715">
    <property type="component" value="Unassembled WGS sequence"/>
</dbReference>
<name>A0A6I0FBL7_9FIRM</name>
<evidence type="ECO:0000259" key="4">
    <source>
        <dbReference type="Pfam" id="PF13649"/>
    </source>
</evidence>
<sequence length="246" mass="28447">MAFYSEFNKYYDEIFPTGKSQLRFISSRVPKNSKILDVACGTGNYSIALSEMGHEVFAVDLDEGMICQLNKKAENKKVKLHALVEDMKSIGEKLRPHSFNCIYCIGNSLVHLTEINDIYTVIKDIYNLLNQDGVMIIQTVNYDRILESNINHLPTIHNPEAGVKLVRRYQYDKDKHIINFNTQLVIETEFQPISYNNSVPLYPLRSFEIKELLNKIGFKEVKLYGDFEENEFNQKAFSMIIEARKG</sequence>
<dbReference type="GO" id="GO:0046498">
    <property type="term" value="P:S-adenosylhomocysteine metabolic process"/>
    <property type="evidence" value="ECO:0007669"/>
    <property type="project" value="TreeGrafter"/>
</dbReference>
<dbReference type="GO" id="GO:1901052">
    <property type="term" value="P:sarcosine metabolic process"/>
    <property type="evidence" value="ECO:0007669"/>
    <property type="project" value="TreeGrafter"/>
</dbReference>
<accession>A0A6I0FBL7</accession>
<dbReference type="GO" id="GO:0042802">
    <property type="term" value="F:identical protein binding"/>
    <property type="evidence" value="ECO:0007669"/>
    <property type="project" value="TreeGrafter"/>
</dbReference>
<dbReference type="EMBL" id="WBZC01000009">
    <property type="protein sequence ID" value="KAB3537732.1"/>
    <property type="molecule type" value="Genomic_DNA"/>
</dbReference>
<evidence type="ECO:0000256" key="2">
    <source>
        <dbReference type="ARBA" id="ARBA00022679"/>
    </source>
</evidence>
<dbReference type="GO" id="GO:0046500">
    <property type="term" value="P:S-adenosylmethionine metabolic process"/>
    <property type="evidence" value="ECO:0007669"/>
    <property type="project" value="TreeGrafter"/>
</dbReference>
<organism evidence="5 6">
    <name type="scientific">Alkaliphilus pronyensis</name>
    <dbReference type="NCBI Taxonomy" id="1482732"/>
    <lineage>
        <taxon>Bacteria</taxon>
        <taxon>Bacillati</taxon>
        <taxon>Bacillota</taxon>
        <taxon>Clostridia</taxon>
        <taxon>Peptostreptococcales</taxon>
        <taxon>Natronincolaceae</taxon>
        <taxon>Alkaliphilus</taxon>
    </lineage>
</organism>
<dbReference type="GO" id="GO:0032259">
    <property type="term" value="P:methylation"/>
    <property type="evidence" value="ECO:0007669"/>
    <property type="project" value="UniProtKB-KW"/>
</dbReference>
<keyword evidence="3" id="KW-0949">S-adenosyl-L-methionine</keyword>
<dbReference type="PANTHER" id="PTHR16458">
    <property type="entry name" value="GLYCINE N-METHYLTRANSFERASE"/>
    <property type="match status" value="1"/>
</dbReference>
<dbReference type="PANTHER" id="PTHR16458:SF2">
    <property type="entry name" value="GLYCINE N-METHYLTRANSFERASE"/>
    <property type="match status" value="1"/>
</dbReference>
<dbReference type="GO" id="GO:0005829">
    <property type="term" value="C:cytosol"/>
    <property type="evidence" value="ECO:0007669"/>
    <property type="project" value="TreeGrafter"/>
</dbReference>
<gene>
    <name evidence="5" type="ORF">F8154_02680</name>
</gene>
<dbReference type="OrthoDB" id="9791837at2"/>
<evidence type="ECO:0000256" key="3">
    <source>
        <dbReference type="ARBA" id="ARBA00022691"/>
    </source>
</evidence>
<proteinExistence type="predicted"/>
<evidence type="ECO:0000313" key="5">
    <source>
        <dbReference type="EMBL" id="KAB3537732.1"/>
    </source>
</evidence>
<evidence type="ECO:0000313" key="6">
    <source>
        <dbReference type="Proteomes" id="UP000432715"/>
    </source>
</evidence>
<keyword evidence="2 5" id="KW-0808">Transferase</keyword>
<dbReference type="Pfam" id="PF13649">
    <property type="entry name" value="Methyltransf_25"/>
    <property type="match status" value="1"/>
</dbReference>
<dbReference type="InterPro" id="IPR041698">
    <property type="entry name" value="Methyltransf_25"/>
</dbReference>
<keyword evidence="1 5" id="KW-0489">Methyltransferase</keyword>
<comment type="caution">
    <text evidence="5">The sequence shown here is derived from an EMBL/GenBank/DDBJ whole genome shotgun (WGS) entry which is preliminary data.</text>
</comment>
<protein>
    <submittedName>
        <fullName evidence="5">Class I SAM-dependent methyltransferase</fullName>
    </submittedName>
</protein>
<reference evidence="5 6" key="1">
    <citation type="submission" date="2019-10" db="EMBL/GenBank/DDBJ databases">
        <title>Alkaliphilus serpentinus sp. nov. and Alkaliphilus pronyensis sp. nov., two novel anaerobic alkaliphilic species isolated from the serpentinized-hosted hydrothermal field of the Prony Bay (New Caledonia).</title>
        <authorList>
            <person name="Postec A."/>
        </authorList>
    </citation>
    <scope>NUCLEOTIDE SEQUENCE [LARGE SCALE GENOMIC DNA]</scope>
    <source>
        <strain evidence="5 6">LacV</strain>
    </source>
</reference>
<dbReference type="Gene3D" id="3.40.50.150">
    <property type="entry name" value="Vaccinia Virus protein VP39"/>
    <property type="match status" value="1"/>
</dbReference>